<proteinExistence type="predicted"/>
<name>A0A4C1ZBU3_EUMVA</name>
<dbReference type="AlphaFoldDB" id="A0A4C1ZBU3"/>
<evidence type="ECO:0000313" key="2">
    <source>
        <dbReference type="Proteomes" id="UP000299102"/>
    </source>
</evidence>
<accession>A0A4C1ZBU3</accession>
<sequence length="66" mass="7673">MAIFNCELDTKRVRDIEREGETERGWRGEERTAGLRRVSYLISWCLNLHPGAVHNAGVCRELQFIL</sequence>
<gene>
    <name evidence="1" type="ORF">EVAR_68789_1</name>
</gene>
<protein>
    <submittedName>
        <fullName evidence="1">Uncharacterized protein</fullName>
    </submittedName>
</protein>
<evidence type="ECO:0000313" key="1">
    <source>
        <dbReference type="EMBL" id="GBP84087.1"/>
    </source>
</evidence>
<keyword evidence="2" id="KW-1185">Reference proteome</keyword>
<comment type="caution">
    <text evidence="1">The sequence shown here is derived from an EMBL/GenBank/DDBJ whole genome shotgun (WGS) entry which is preliminary data.</text>
</comment>
<reference evidence="1 2" key="1">
    <citation type="journal article" date="2019" name="Commun. Biol.">
        <title>The bagworm genome reveals a unique fibroin gene that provides high tensile strength.</title>
        <authorList>
            <person name="Kono N."/>
            <person name="Nakamura H."/>
            <person name="Ohtoshi R."/>
            <person name="Tomita M."/>
            <person name="Numata K."/>
            <person name="Arakawa K."/>
        </authorList>
    </citation>
    <scope>NUCLEOTIDE SEQUENCE [LARGE SCALE GENOMIC DNA]</scope>
</reference>
<dbReference type="Proteomes" id="UP000299102">
    <property type="component" value="Unassembled WGS sequence"/>
</dbReference>
<dbReference type="EMBL" id="BGZK01001657">
    <property type="protein sequence ID" value="GBP84087.1"/>
    <property type="molecule type" value="Genomic_DNA"/>
</dbReference>
<organism evidence="1 2">
    <name type="scientific">Eumeta variegata</name>
    <name type="common">Bagworm moth</name>
    <name type="synonym">Eumeta japonica</name>
    <dbReference type="NCBI Taxonomy" id="151549"/>
    <lineage>
        <taxon>Eukaryota</taxon>
        <taxon>Metazoa</taxon>
        <taxon>Ecdysozoa</taxon>
        <taxon>Arthropoda</taxon>
        <taxon>Hexapoda</taxon>
        <taxon>Insecta</taxon>
        <taxon>Pterygota</taxon>
        <taxon>Neoptera</taxon>
        <taxon>Endopterygota</taxon>
        <taxon>Lepidoptera</taxon>
        <taxon>Glossata</taxon>
        <taxon>Ditrysia</taxon>
        <taxon>Tineoidea</taxon>
        <taxon>Psychidae</taxon>
        <taxon>Oiketicinae</taxon>
        <taxon>Eumeta</taxon>
    </lineage>
</organism>